<comment type="caution">
    <text evidence="2">The sequence shown here is derived from an EMBL/GenBank/DDBJ whole genome shotgun (WGS) entry which is preliminary data.</text>
</comment>
<evidence type="ECO:0000313" key="3">
    <source>
        <dbReference type="Proteomes" id="UP001165430"/>
    </source>
</evidence>
<proteinExistence type="predicted"/>
<dbReference type="InterPro" id="IPR016176">
    <property type="entry name" value="Cbl-dep_enz_cat"/>
</dbReference>
<name>A0ABS9V9J2_9BACT</name>
<evidence type="ECO:0000259" key="1">
    <source>
        <dbReference type="Pfam" id="PF01642"/>
    </source>
</evidence>
<accession>A0ABS9V9J2</accession>
<feature type="domain" description="Methylmalonyl-CoA mutase alpha/beta chain catalytic" evidence="1">
    <location>
        <begin position="123"/>
        <end position="451"/>
    </location>
</feature>
<sequence length="484" mass="54602">MQNNPNVIIDMRNKLLDDFVPTTKEEWIAQVVKDLKGKDFEDTLVNQTLDRFRIQPFYTIEDLPADTVLSEFHHRLNPKPSVPGIAPRVWSNVVRIASVDEKAGNEILLESLQNGADAIVLELDGNEDLSVLLKDIQPAYINLFLEPTDDPIPVFSKFKDWLSVENHDFSDINGGIIWDGAVQYLTKGRDRKNVTQTCKTLLSMGQELPNFRALTLQCSHYHNAGSSIVQELAFSLSYFIDVIDELSAEGISPEEIFGNLILQTAVGSDYFLEMTKIKVLRILIQNLASLYQVEQSPEDIFIYAQTSYWTKSGVDVQTNLLRNTTEAMSAILGGCNALEVLRHDVVSKEMGGFSLRMARNVSNILKEESYLDQVLDPVAGSYFMESLIAEIFENAKEKLLEIEQLGGWWQAADQNSIQNEVKSVREKQQQMVLEGSLTKVGVNKYLSDVKEGLQLEDPIANESGSQLKFNRQSFLKEVLNQEKL</sequence>
<dbReference type="RefSeq" id="WP_241410435.1">
    <property type="nucleotide sequence ID" value="NZ_JAKZGO010000003.1"/>
</dbReference>
<dbReference type="SUPFAM" id="SSF51703">
    <property type="entry name" value="Cobalamin (vitamin B12)-dependent enzymes"/>
    <property type="match status" value="1"/>
</dbReference>
<dbReference type="PANTHER" id="PTHR48101:SF1">
    <property type="entry name" value="METHYLMALONYL-COA MUTASE, LARGE SUBUNIT"/>
    <property type="match status" value="1"/>
</dbReference>
<organism evidence="2 3">
    <name type="scientific">Belliella alkalica</name>
    <dbReference type="NCBI Taxonomy" id="1730871"/>
    <lineage>
        <taxon>Bacteria</taxon>
        <taxon>Pseudomonadati</taxon>
        <taxon>Bacteroidota</taxon>
        <taxon>Cytophagia</taxon>
        <taxon>Cytophagales</taxon>
        <taxon>Cyclobacteriaceae</taxon>
        <taxon>Belliella</taxon>
    </lineage>
</organism>
<gene>
    <name evidence="2" type="ORF">MM213_05330</name>
</gene>
<dbReference type="Proteomes" id="UP001165430">
    <property type="component" value="Unassembled WGS sequence"/>
</dbReference>
<dbReference type="InterPro" id="IPR006099">
    <property type="entry name" value="MeMalonylCoA_mutase_a/b_cat"/>
</dbReference>
<dbReference type="PANTHER" id="PTHR48101">
    <property type="entry name" value="METHYLMALONYL-COA MUTASE, MITOCHONDRIAL-RELATED"/>
    <property type="match status" value="1"/>
</dbReference>
<dbReference type="EMBL" id="JAKZGO010000003">
    <property type="protein sequence ID" value="MCH7412899.1"/>
    <property type="molecule type" value="Genomic_DNA"/>
</dbReference>
<keyword evidence="3" id="KW-1185">Reference proteome</keyword>
<protein>
    <submittedName>
        <fullName evidence="2">Methylmalonyl-CoA mutase family protein</fullName>
    </submittedName>
</protein>
<evidence type="ECO:0000313" key="2">
    <source>
        <dbReference type="EMBL" id="MCH7412899.1"/>
    </source>
</evidence>
<reference evidence="2" key="1">
    <citation type="submission" date="2022-03" db="EMBL/GenBank/DDBJ databases">
        <title>De novo assembled genomes of Belliella spp. (Cyclobacteriaceae) strains.</title>
        <authorList>
            <person name="Szabo A."/>
            <person name="Korponai K."/>
            <person name="Felfoldi T."/>
        </authorList>
    </citation>
    <scope>NUCLEOTIDE SEQUENCE</scope>
    <source>
        <strain evidence="2">DSM 111903</strain>
    </source>
</reference>
<dbReference type="Gene3D" id="3.20.20.240">
    <property type="entry name" value="Methylmalonyl-CoA mutase"/>
    <property type="match status" value="1"/>
</dbReference>
<dbReference type="Pfam" id="PF01642">
    <property type="entry name" value="MM_CoA_mutase"/>
    <property type="match status" value="1"/>
</dbReference>